<keyword evidence="2" id="KW-0472">Membrane</keyword>
<dbReference type="RefSeq" id="WP_139189050.1">
    <property type="nucleotide sequence ID" value="NZ_FNBW01000001.1"/>
</dbReference>
<proteinExistence type="predicted"/>
<name>A0A8G2EWU0_9PROT</name>
<protein>
    <submittedName>
        <fullName evidence="3">Uncharacterized protein</fullName>
    </submittedName>
</protein>
<evidence type="ECO:0000256" key="1">
    <source>
        <dbReference type="SAM" id="MobiDB-lite"/>
    </source>
</evidence>
<feature type="transmembrane region" description="Helical" evidence="2">
    <location>
        <begin position="6"/>
        <end position="27"/>
    </location>
</feature>
<feature type="transmembrane region" description="Helical" evidence="2">
    <location>
        <begin position="39"/>
        <end position="59"/>
    </location>
</feature>
<accession>A0A8G2EWU0</accession>
<evidence type="ECO:0000256" key="2">
    <source>
        <dbReference type="SAM" id="Phobius"/>
    </source>
</evidence>
<gene>
    <name evidence="3" type="ORF">SAMN05660686_00343</name>
</gene>
<keyword evidence="2" id="KW-1133">Transmembrane helix</keyword>
<organism evidence="3 4">
    <name type="scientific">Thalassobaculum litoreum DSM 18839</name>
    <dbReference type="NCBI Taxonomy" id="1123362"/>
    <lineage>
        <taxon>Bacteria</taxon>
        <taxon>Pseudomonadati</taxon>
        <taxon>Pseudomonadota</taxon>
        <taxon>Alphaproteobacteria</taxon>
        <taxon>Rhodospirillales</taxon>
        <taxon>Thalassobaculaceae</taxon>
        <taxon>Thalassobaculum</taxon>
    </lineage>
</organism>
<evidence type="ECO:0000313" key="3">
    <source>
        <dbReference type="EMBL" id="SDF12176.1"/>
    </source>
</evidence>
<evidence type="ECO:0000313" key="4">
    <source>
        <dbReference type="Proteomes" id="UP000198615"/>
    </source>
</evidence>
<dbReference type="Proteomes" id="UP000198615">
    <property type="component" value="Unassembled WGS sequence"/>
</dbReference>
<dbReference type="AlphaFoldDB" id="A0A8G2EWU0"/>
<keyword evidence="4" id="KW-1185">Reference proteome</keyword>
<comment type="caution">
    <text evidence="3">The sequence shown here is derived from an EMBL/GenBank/DDBJ whole genome shotgun (WGS) entry which is preliminary data.</text>
</comment>
<keyword evidence="2" id="KW-0812">Transmembrane</keyword>
<reference evidence="3 4" key="1">
    <citation type="submission" date="2016-10" db="EMBL/GenBank/DDBJ databases">
        <authorList>
            <person name="Varghese N."/>
            <person name="Submissions S."/>
        </authorList>
    </citation>
    <scope>NUCLEOTIDE SEQUENCE [LARGE SCALE GENOMIC DNA]</scope>
    <source>
        <strain evidence="3 4">DSM 18839</strain>
    </source>
</reference>
<feature type="compositionally biased region" description="Polar residues" evidence="1">
    <location>
        <begin position="224"/>
        <end position="240"/>
    </location>
</feature>
<sequence>MNAGIVKAIAITLFLIILVGLVGWAIVEKAPPTLEKFQTFAAGVVALITAIIGVSGVIINQIHQKNQRNEEIDILNKKENLINYRTERVSAAVLLGYISRIERFMPADKVAIGYFGGEIGVEYYNSNAIYNVPTPVAWYYLHAVNSAAGFFNIASKIDNTTNDKVIEKVEQYRMDVKKYLAFSYEILNQISSNHVNSRDDHPKPMSEHQVLQLIIEADPAQPADSGSKTSEDPFTQQFPE</sequence>
<dbReference type="EMBL" id="FNBW01000001">
    <property type="protein sequence ID" value="SDF12176.1"/>
    <property type="molecule type" value="Genomic_DNA"/>
</dbReference>
<feature type="region of interest" description="Disordered" evidence="1">
    <location>
        <begin position="220"/>
        <end position="240"/>
    </location>
</feature>